<gene>
    <name evidence="5" type="ORF">BST17_17295</name>
</gene>
<dbReference type="PANTHER" id="PTHR30011:SF16">
    <property type="entry name" value="C2H2 FINGER DOMAIN TRANSCRIPTION FACTOR (EUROFUNG)-RELATED"/>
    <property type="match status" value="1"/>
</dbReference>
<keyword evidence="2" id="KW-0288">FMN</keyword>
<dbReference type="Proteomes" id="UP000192366">
    <property type="component" value="Unassembled WGS sequence"/>
</dbReference>
<evidence type="ECO:0000256" key="2">
    <source>
        <dbReference type="ARBA" id="ARBA00022643"/>
    </source>
</evidence>
<dbReference type="GO" id="GO:0004497">
    <property type="term" value="F:monooxygenase activity"/>
    <property type="evidence" value="ECO:0007669"/>
    <property type="project" value="UniProtKB-KW"/>
</dbReference>
<dbReference type="Gene3D" id="3.20.20.30">
    <property type="entry name" value="Luciferase-like domain"/>
    <property type="match status" value="1"/>
</dbReference>
<dbReference type="OrthoDB" id="9130786at2"/>
<name>A0A1W9YU94_MYCBA</name>
<evidence type="ECO:0000256" key="4">
    <source>
        <dbReference type="ARBA" id="ARBA00023033"/>
    </source>
</evidence>
<dbReference type="GO" id="GO:0016705">
    <property type="term" value="F:oxidoreductase activity, acting on paired donors, with incorporation or reduction of molecular oxygen"/>
    <property type="evidence" value="ECO:0007669"/>
    <property type="project" value="InterPro"/>
</dbReference>
<keyword evidence="3" id="KW-0560">Oxidoreductase</keyword>
<evidence type="ECO:0000313" key="5">
    <source>
        <dbReference type="EMBL" id="ORA03631.1"/>
    </source>
</evidence>
<dbReference type="PANTHER" id="PTHR30011">
    <property type="entry name" value="ALKANESULFONATE MONOOXYGENASE-RELATED"/>
    <property type="match status" value="1"/>
</dbReference>
<organism evidence="5 6">
    <name type="scientific">Mycolicibacterium bacteremicum</name>
    <name type="common">Mycobacterium bacteremicum</name>
    <dbReference type="NCBI Taxonomy" id="564198"/>
    <lineage>
        <taxon>Bacteria</taxon>
        <taxon>Bacillati</taxon>
        <taxon>Actinomycetota</taxon>
        <taxon>Actinomycetes</taxon>
        <taxon>Mycobacteriales</taxon>
        <taxon>Mycobacteriaceae</taxon>
        <taxon>Mycolicibacterium</taxon>
    </lineage>
</organism>
<dbReference type="SUPFAM" id="SSF51679">
    <property type="entry name" value="Bacterial luciferase-like"/>
    <property type="match status" value="1"/>
</dbReference>
<evidence type="ECO:0000256" key="1">
    <source>
        <dbReference type="ARBA" id="ARBA00022630"/>
    </source>
</evidence>
<dbReference type="STRING" id="564198.BST17_17295"/>
<dbReference type="InterPro" id="IPR036661">
    <property type="entry name" value="Luciferase-like_sf"/>
</dbReference>
<evidence type="ECO:0000313" key="6">
    <source>
        <dbReference type="Proteomes" id="UP000192366"/>
    </source>
</evidence>
<sequence>MAKPLSLGVEVVGDGIADRRTAVEQPSRVIADLVRRLEAAGVDYWVIGAERGEAAQSGTVALDPSLIATFAARASRRLGLVVAAAGHRDHPYNLARRLISVDHAARGRVGWLALDFDHGTALNAVTDTWTGADLTADHTADAVTAVRTLWRTWPLESVVGDTDAGVFADVTRIRRADIAHGYAIAGPLNVPGSVQGDLPIWRHADALGADLAVIEDGDPVPGGAPVVVRVRAAEVIDAALDRVARIPSATGVLLRIAPGILERVLDLVVPAARARGVLGEPGTGTLRERLGLPVPAVPDLSAHRAVFDSVATPGGRL</sequence>
<proteinExistence type="predicted"/>
<evidence type="ECO:0000256" key="3">
    <source>
        <dbReference type="ARBA" id="ARBA00023002"/>
    </source>
</evidence>
<dbReference type="InterPro" id="IPR051260">
    <property type="entry name" value="Diverse_substr_monoxygenases"/>
</dbReference>
<dbReference type="EMBL" id="MVHJ01000014">
    <property type="protein sequence ID" value="ORA03631.1"/>
    <property type="molecule type" value="Genomic_DNA"/>
</dbReference>
<keyword evidence="6" id="KW-1185">Reference proteome</keyword>
<accession>A0A1W9YU94</accession>
<dbReference type="AlphaFoldDB" id="A0A1W9YU94"/>
<comment type="caution">
    <text evidence="5">The sequence shown here is derived from an EMBL/GenBank/DDBJ whole genome shotgun (WGS) entry which is preliminary data.</text>
</comment>
<keyword evidence="1" id="KW-0285">Flavoprotein</keyword>
<keyword evidence="4" id="KW-0503">Monooxygenase</keyword>
<reference evidence="5 6" key="1">
    <citation type="submission" date="2017-02" db="EMBL/GenBank/DDBJ databases">
        <title>The new phylogeny of genus Mycobacterium.</title>
        <authorList>
            <person name="Tortoli E."/>
            <person name="Trovato A."/>
            <person name="Cirillo D.M."/>
        </authorList>
    </citation>
    <scope>NUCLEOTIDE SEQUENCE [LARGE SCALE GENOMIC DNA]</scope>
    <source>
        <strain evidence="5 6">DSM 45578</strain>
    </source>
</reference>
<dbReference type="RefSeq" id="WP_083060123.1">
    <property type="nucleotide sequence ID" value="NZ_JACKVM010000014.1"/>
</dbReference>
<protein>
    <submittedName>
        <fullName evidence="5">Luciferase</fullName>
    </submittedName>
</protein>